<keyword evidence="3" id="KW-1185">Reference proteome</keyword>
<keyword evidence="1" id="KW-0472">Membrane</keyword>
<name>A0ABS1HAK6_9BACL</name>
<keyword evidence="1" id="KW-0812">Transmembrane</keyword>
<dbReference type="Proteomes" id="UP000618943">
    <property type="component" value="Unassembled WGS sequence"/>
</dbReference>
<feature type="transmembrane region" description="Helical" evidence="1">
    <location>
        <begin position="311"/>
        <end position="330"/>
    </location>
</feature>
<dbReference type="EMBL" id="JAEOAH010000031">
    <property type="protein sequence ID" value="MBK3496444.1"/>
    <property type="molecule type" value="Genomic_DNA"/>
</dbReference>
<proteinExistence type="predicted"/>
<keyword evidence="1" id="KW-1133">Transmembrane helix</keyword>
<gene>
    <name evidence="2" type="ORF">JFL43_16580</name>
</gene>
<evidence type="ECO:0000313" key="3">
    <source>
        <dbReference type="Proteomes" id="UP000618943"/>
    </source>
</evidence>
<evidence type="ECO:0000256" key="1">
    <source>
        <dbReference type="SAM" id="Phobius"/>
    </source>
</evidence>
<comment type="caution">
    <text evidence="2">The sequence shown here is derived from an EMBL/GenBank/DDBJ whole genome shotgun (WGS) entry which is preliminary data.</text>
</comment>
<organism evidence="2 3">
    <name type="scientific">Viridibacillus soli</name>
    <dbReference type="NCBI Taxonomy" id="2798301"/>
    <lineage>
        <taxon>Bacteria</taxon>
        <taxon>Bacillati</taxon>
        <taxon>Bacillota</taxon>
        <taxon>Bacilli</taxon>
        <taxon>Bacillales</taxon>
        <taxon>Caryophanaceae</taxon>
        <taxon>Viridibacillus</taxon>
    </lineage>
</organism>
<feature type="transmembrane region" description="Helical" evidence="1">
    <location>
        <begin position="257"/>
        <end position="276"/>
    </location>
</feature>
<feature type="transmembrane region" description="Helical" evidence="1">
    <location>
        <begin position="282"/>
        <end position="299"/>
    </location>
</feature>
<protein>
    <submittedName>
        <fullName evidence="2">Uncharacterized protein</fullName>
    </submittedName>
</protein>
<feature type="transmembrane region" description="Helical" evidence="1">
    <location>
        <begin position="45"/>
        <end position="65"/>
    </location>
</feature>
<sequence>MTKDLEHSLSEVYDVKRDPELKRASKEQLSKRMSQAKKLKSRAKWHPLFAVITLCTMLFFLILTLPTGDNDEKAIHTSATVSVLVDERPWIQNVLVAETRSEHYFAARNPSLYIGVLDFDWGSDLDWPKSLEIAMQEARPVSRAKWNHEQTDIRDIKIEYYAKNQINELRLKVFYIDQTNLVYMKGMDSGQWYEVRGESAENLQMYRAIRTVDDIVPILFFLGMGSMMLAYLIGLLIRDKNPILKRTKRFINNRHKVITLSVRFLVIGIVLSNLYLLGVVNITVAFLLVTIMFMYPLYMELRYRKEMKCHYIVITQYIIACLYVAVICLLI</sequence>
<reference evidence="2 3" key="1">
    <citation type="submission" date="2020-12" db="EMBL/GenBank/DDBJ databases">
        <title>YIM B01967 draft genome.</title>
        <authorList>
            <person name="Yan X."/>
        </authorList>
    </citation>
    <scope>NUCLEOTIDE SEQUENCE [LARGE SCALE GENOMIC DNA]</scope>
    <source>
        <strain evidence="2 3">YIM B01967</strain>
    </source>
</reference>
<feature type="transmembrane region" description="Helical" evidence="1">
    <location>
        <begin position="215"/>
        <end position="237"/>
    </location>
</feature>
<evidence type="ECO:0000313" key="2">
    <source>
        <dbReference type="EMBL" id="MBK3496444.1"/>
    </source>
</evidence>
<dbReference type="RefSeq" id="WP_200749909.1">
    <property type="nucleotide sequence ID" value="NZ_JAEOAH010000031.1"/>
</dbReference>
<accession>A0ABS1HAK6</accession>